<dbReference type="GO" id="GO:0016787">
    <property type="term" value="F:hydrolase activity"/>
    <property type="evidence" value="ECO:0007669"/>
    <property type="project" value="UniProtKB-KW"/>
</dbReference>
<proteinExistence type="predicted"/>
<dbReference type="InterPro" id="IPR000073">
    <property type="entry name" value="AB_hydrolase_1"/>
</dbReference>
<keyword evidence="4" id="KW-0378">Hydrolase</keyword>
<protein>
    <submittedName>
        <fullName evidence="4">Alpha/beta fold hydrolase</fullName>
    </submittedName>
</protein>
<dbReference type="Proteomes" id="UP000473525">
    <property type="component" value="Unassembled WGS sequence"/>
</dbReference>
<sequence>MPLRLLVVVTLLGVLAACGDDDPAPTEPTPTEQDTSAAQPPVVLVPGLGGSPTDMALIANALEDDGRTTVTVDNQGGTADLREQAALVDEAVRGTGAEEVDVVGFSAGGIVARLWATGDGADAVRRLVTIGAPHHGTTLEALEVSDPADCTDACAQLLAGSDLLEELDATGVPADADWVSIWSDSDGVVDPAESARLDGALDVNVQAVCGDLELRHLDLLGHPVPDLVAAVLDGEEAVVPDASACDAG</sequence>
<dbReference type="EMBL" id="WSEK01000005">
    <property type="protein sequence ID" value="MVQ51450.1"/>
    <property type="molecule type" value="Genomic_DNA"/>
</dbReference>
<evidence type="ECO:0000256" key="1">
    <source>
        <dbReference type="SAM" id="MobiDB-lite"/>
    </source>
</evidence>
<dbReference type="SUPFAM" id="SSF53474">
    <property type="entry name" value="alpha/beta-Hydrolases"/>
    <property type="match status" value="1"/>
</dbReference>
<reference evidence="4 5" key="1">
    <citation type="submission" date="2019-12" db="EMBL/GenBank/DDBJ databases">
        <authorList>
            <person name="Huq M.A."/>
        </authorList>
    </citation>
    <scope>NUCLEOTIDE SEQUENCE [LARGE SCALE GENOMIC DNA]</scope>
    <source>
        <strain evidence="4 5">MAH-18</strain>
    </source>
</reference>
<keyword evidence="2" id="KW-0732">Signal</keyword>
<dbReference type="PANTHER" id="PTHR47909:SF2">
    <property type="entry name" value="GPI INOSITOL-DEACYLASE"/>
    <property type="match status" value="1"/>
</dbReference>
<feature type="region of interest" description="Disordered" evidence="1">
    <location>
        <begin position="18"/>
        <end position="40"/>
    </location>
</feature>
<dbReference type="InterPro" id="IPR029058">
    <property type="entry name" value="AB_hydrolase_fold"/>
</dbReference>
<evidence type="ECO:0000313" key="4">
    <source>
        <dbReference type="EMBL" id="MVQ51450.1"/>
    </source>
</evidence>
<dbReference type="Pfam" id="PF00561">
    <property type="entry name" value="Abhydrolase_1"/>
    <property type="match status" value="1"/>
</dbReference>
<organism evidence="4 5">
    <name type="scientific">Nocardioides agri</name>
    <dbReference type="NCBI Taxonomy" id="2682843"/>
    <lineage>
        <taxon>Bacteria</taxon>
        <taxon>Bacillati</taxon>
        <taxon>Actinomycetota</taxon>
        <taxon>Actinomycetes</taxon>
        <taxon>Propionibacteriales</taxon>
        <taxon>Nocardioidaceae</taxon>
        <taxon>Nocardioides</taxon>
    </lineage>
</organism>
<gene>
    <name evidence="4" type="ORF">GON03_19900</name>
</gene>
<keyword evidence="5" id="KW-1185">Reference proteome</keyword>
<comment type="caution">
    <text evidence="4">The sequence shown here is derived from an EMBL/GenBank/DDBJ whole genome shotgun (WGS) entry which is preliminary data.</text>
</comment>
<evidence type="ECO:0000256" key="2">
    <source>
        <dbReference type="SAM" id="SignalP"/>
    </source>
</evidence>
<accession>A0A6L6XW59</accession>
<evidence type="ECO:0000259" key="3">
    <source>
        <dbReference type="Pfam" id="PF00561"/>
    </source>
</evidence>
<feature type="domain" description="AB hydrolase-1" evidence="3">
    <location>
        <begin position="40"/>
        <end position="140"/>
    </location>
</feature>
<dbReference type="Gene3D" id="3.40.50.1820">
    <property type="entry name" value="alpha/beta hydrolase"/>
    <property type="match status" value="1"/>
</dbReference>
<dbReference type="PROSITE" id="PS51257">
    <property type="entry name" value="PROKAR_LIPOPROTEIN"/>
    <property type="match status" value="1"/>
</dbReference>
<dbReference type="AlphaFoldDB" id="A0A6L6XW59"/>
<dbReference type="PANTHER" id="PTHR47909">
    <property type="entry name" value="ALPHA/BETA-HYDROLASES SUPERFAMILY PROTEIN"/>
    <property type="match status" value="1"/>
</dbReference>
<name>A0A6L6XW59_9ACTN</name>
<evidence type="ECO:0000313" key="5">
    <source>
        <dbReference type="Proteomes" id="UP000473525"/>
    </source>
</evidence>
<feature type="signal peptide" evidence="2">
    <location>
        <begin position="1"/>
        <end position="19"/>
    </location>
</feature>
<dbReference type="RefSeq" id="WP_157346329.1">
    <property type="nucleotide sequence ID" value="NZ_WSEK01000005.1"/>
</dbReference>
<feature type="chain" id="PRO_5039267256" evidence="2">
    <location>
        <begin position="20"/>
        <end position="248"/>
    </location>
</feature>